<dbReference type="EMBL" id="QWDD01000001">
    <property type="protein sequence ID" value="RNJ50426.1"/>
    <property type="molecule type" value="Genomic_DNA"/>
</dbReference>
<keyword evidence="3" id="KW-1185">Reference proteome</keyword>
<organism evidence="2 3">
    <name type="scientific">Methylocystis hirsuta</name>
    <dbReference type="NCBI Taxonomy" id="369798"/>
    <lineage>
        <taxon>Bacteria</taxon>
        <taxon>Pseudomonadati</taxon>
        <taxon>Pseudomonadota</taxon>
        <taxon>Alphaproteobacteria</taxon>
        <taxon>Hyphomicrobiales</taxon>
        <taxon>Methylocystaceae</taxon>
        <taxon>Methylocystis</taxon>
    </lineage>
</organism>
<protein>
    <recommendedName>
        <fullName evidence="4">3',5'-cyclic-nucleotide phosphodiesterase</fullName>
    </recommendedName>
</protein>
<evidence type="ECO:0008006" key="4">
    <source>
        <dbReference type="Google" id="ProtNLM"/>
    </source>
</evidence>
<dbReference type="OrthoDB" id="7060861at2"/>
<sequence length="81" mass="9108">MRKLIPFLLLLAFAATPAWAQGTTQERSDCMGDALRFCSSDIPFVDEIESCLSDNVARLSPACRREFGPTQSTKLREDHFQ</sequence>
<evidence type="ECO:0000256" key="1">
    <source>
        <dbReference type="SAM" id="SignalP"/>
    </source>
</evidence>
<evidence type="ECO:0000313" key="2">
    <source>
        <dbReference type="EMBL" id="RNJ50426.1"/>
    </source>
</evidence>
<comment type="caution">
    <text evidence="2">The sequence shown here is derived from an EMBL/GenBank/DDBJ whole genome shotgun (WGS) entry which is preliminary data.</text>
</comment>
<dbReference type="AlphaFoldDB" id="A0A3M9XS19"/>
<dbReference type="Proteomes" id="UP000268623">
    <property type="component" value="Unassembled WGS sequence"/>
</dbReference>
<feature type="chain" id="PRO_5018270848" description="3',5'-cyclic-nucleotide phosphodiesterase" evidence="1">
    <location>
        <begin position="21"/>
        <end position="81"/>
    </location>
</feature>
<name>A0A3M9XS19_9HYPH</name>
<accession>A0A3M9XS19</accession>
<feature type="signal peptide" evidence="1">
    <location>
        <begin position="1"/>
        <end position="20"/>
    </location>
</feature>
<dbReference type="RefSeq" id="WP_123176359.1">
    <property type="nucleotide sequence ID" value="NZ_QWDD01000001.1"/>
</dbReference>
<proteinExistence type="predicted"/>
<reference evidence="2 3" key="1">
    <citation type="submission" date="2018-08" db="EMBL/GenBank/DDBJ databases">
        <title>Genome sequence of Methylocystis hirsuta CSC1, a methanotroph able to accumulate PHAs.</title>
        <authorList>
            <person name="Bordel S."/>
            <person name="Rodriguez E."/>
            <person name="Gancedo J."/>
            <person name="Munoz R."/>
        </authorList>
    </citation>
    <scope>NUCLEOTIDE SEQUENCE [LARGE SCALE GENOMIC DNA]</scope>
    <source>
        <strain evidence="2 3">CSC1</strain>
    </source>
</reference>
<gene>
    <name evidence="2" type="ORF">D1O30_13380</name>
</gene>
<evidence type="ECO:0000313" key="3">
    <source>
        <dbReference type="Proteomes" id="UP000268623"/>
    </source>
</evidence>
<keyword evidence="1" id="KW-0732">Signal</keyword>